<feature type="domain" description="GAG-pre-integrase" evidence="2">
    <location>
        <begin position="507"/>
        <end position="561"/>
    </location>
</feature>
<feature type="compositionally biased region" description="Polar residues" evidence="1">
    <location>
        <begin position="329"/>
        <end position="359"/>
    </location>
</feature>
<evidence type="ECO:0000313" key="4">
    <source>
        <dbReference type="EMBL" id="GEU34172.1"/>
    </source>
</evidence>
<gene>
    <name evidence="4" type="ORF">Tci_006150</name>
</gene>
<feature type="non-terminal residue" evidence="4">
    <location>
        <position position="1"/>
    </location>
</feature>
<keyword evidence="4" id="KW-0808">Transferase</keyword>
<dbReference type="EMBL" id="BKCJ010000546">
    <property type="protein sequence ID" value="GEU34172.1"/>
    <property type="molecule type" value="Genomic_DNA"/>
</dbReference>
<evidence type="ECO:0000259" key="2">
    <source>
        <dbReference type="Pfam" id="PF13976"/>
    </source>
</evidence>
<comment type="caution">
    <text evidence="4">The sequence shown here is derived from an EMBL/GenBank/DDBJ whole genome shotgun (WGS) entry which is preliminary data.</text>
</comment>
<evidence type="ECO:0000256" key="1">
    <source>
        <dbReference type="SAM" id="MobiDB-lite"/>
    </source>
</evidence>
<dbReference type="AlphaFoldDB" id="A0A6L2JBT8"/>
<sequence length="744" mass="84898">DLDDIEEVNANCILMANLQQDEIFNMFTQEEQYTELFEPIPELHHVPQNDNDVVSEEAAKFVGDFKSLAKEADDSLAMANQRTMAQLLQAPTEGYEDAIVVPAIIVHNFELKHVSLLLFRTSKTKNVELENSVAKLLSGNERLCKKINHVKKVFKEQFDSIKKTRVCTKEQSDSLIDKLNLKSAKNEDLKAQIQDKVFVITSLKNDLRKIKGKEIVDIVAQKPSANTIVPGMFKLDLDHLAPKLLQNKEAHTNYLKYTQKQVDILQGMFEQAKAKQPLDNVLDFACKHAQRIQELLVFVQDTCPNAINLSAKKAAITPINNVKKRLKCPTSNCGSKPTGNKRNDRISQTSSRNMKNNVEAQPKKVNKKNRVIEPIRDVDVKHSLLNVNSICATCSSKKAKIVESKNANNSERNHTWGSNASDISSSSSLVMTVRFGNDHIARIMGYGDYQVGNVTISRVYYVEVLGHNLFSVGQFYDTDLEVAFRNNTCFIRNLDGVDLLSRSRDINLYTISLDDMLKTSLICLLSKVLKTTNWLWHRRLSHLNFDTLNKLAKDGKSKKSSHQPKAEDINQEKLYLFHMDLCGPMRVASIDGKRGWRCSAYCSEIVHETIEKIIQIKNHIQAARDRQKSYADRRRKPLEFQVRDKVMLKVSPWKGVIRFGKRGKLNPRYIRPFKVLAKVRTVSYRIELPNQLSRVHSTIHVSSLKKCFSDEPLAISLDEIQIDDKLNYIEEPVEIIDREVKILK</sequence>
<feature type="domain" description="Tf2-1-like SH3-like" evidence="3">
    <location>
        <begin position="644"/>
        <end position="707"/>
    </location>
</feature>
<dbReference type="Pfam" id="PF24626">
    <property type="entry name" value="SH3_Tf2-1"/>
    <property type="match status" value="1"/>
</dbReference>
<dbReference type="GO" id="GO:0003964">
    <property type="term" value="F:RNA-directed DNA polymerase activity"/>
    <property type="evidence" value="ECO:0007669"/>
    <property type="project" value="UniProtKB-KW"/>
</dbReference>
<name>A0A6L2JBT8_TANCI</name>
<dbReference type="PANTHER" id="PTHR46148">
    <property type="entry name" value="CHROMO DOMAIN-CONTAINING PROTEIN"/>
    <property type="match status" value="1"/>
</dbReference>
<organism evidence="4">
    <name type="scientific">Tanacetum cinerariifolium</name>
    <name type="common">Dalmatian daisy</name>
    <name type="synonym">Chrysanthemum cinerariifolium</name>
    <dbReference type="NCBI Taxonomy" id="118510"/>
    <lineage>
        <taxon>Eukaryota</taxon>
        <taxon>Viridiplantae</taxon>
        <taxon>Streptophyta</taxon>
        <taxon>Embryophyta</taxon>
        <taxon>Tracheophyta</taxon>
        <taxon>Spermatophyta</taxon>
        <taxon>Magnoliopsida</taxon>
        <taxon>eudicotyledons</taxon>
        <taxon>Gunneridae</taxon>
        <taxon>Pentapetalae</taxon>
        <taxon>asterids</taxon>
        <taxon>campanulids</taxon>
        <taxon>Asterales</taxon>
        <taxon>Asteraceae</taxon>
        <taxon>Asteroideae</taxon>
        <taxon>Anthemideae</taxon>
        <taxon>Anthemidinae</taxon>
        <taxon>Tanacetum</taxon>
    </lineage>
</organism>
<proteinExistence type="predicted"/>
<keyword evidence="4" id="KW-0548">Nucleotidyltransferase</keyword>
<reference evidence="4" key="1">
    <citation type="journal article" date="2019" name="Sci. Rep.">
        <title>Draft genome of Tanacetum cinerariifolium, the natural source of mosquito coil.</title>
        <authorList>
            <person name="Yamashiro T."/>
            <person name="Shiraishi A."/>
            <person name="Satake H."/>
            <person name="Nakayama K."/>
        </authorList>
    </citation>
    <scope>NUCLEOTIDE SEQUENCE</scope>
</reference>
<dbReference type="InterPro" id="IPR025724">
    <property type="entry name" value="GAG-pre-integrase_dom"/>
</dbReference>
<evidence type="ECO:0000259" key="3">
    <source>
        <dbReference type="Pfam" id="PF24626"/>
    </source>
</evidence>
<feature type="region of interest" description="Disordered" evidence="1">
    <location>
        <begin position="402"/>
        <end position="423"/>
    </location>
</feature>
<feature type="region of interest" description="Disordered" evidence="1">
    <location>
        <begin position="327"/>
        <end position="367"/>
    </location>
</feature>
<dbReference type="InterPro" id="IPR056924">
    <property type="entry name" value="SH3_Tf2-1"/>
</dbReference>
<dbReference type="Pfam" id="PF13976">
    <property type="entry name" value="gag_pre-integrs"/>
    <property type="match status" value="1"/>
</dbReference>
<accession>A0A6L2JBT8</accession>
<keyword evidence="4" id="KW-0695">RNA-directed DNA polymerase</keyword>
<dbReference type="PANTHER" id="PTHR46148:SF59">
    <property type="entry name" value="NUCLEOTIDYLTRANSFERASE, RIBONUCLEASE H"/>
    <property type="match status" value="1"/>
</dbReference>
<protein>
    <submittedName>
        <fullName evidence="4">Reverse transcriptase domain-containing protein</fullName>
    </submittedName>
</protein>